<keyword evidence="3 4" id="KW-0408">Iron</keyword>
<dbReference type="GO" id="GO:0016705">
    <property type="term" value="F:oxidoreductase activity, acting on paired donors, with incorporation or reduction of molecular oxygen"/>
    <property type="evidence" value="ECO:0007669"/>
    <property type="project" value="InterPro"/>
</dbReference>
<name>A0A9W9CWZ4_9PEZI</name>
<dbReference type="SUPFAM" id="SSF48264">
    <property type="entry name" value="Cytochrome P450"/>
    <property type="match status" value="1"/>
</dbReference>
<dbReference type="AlphaFoldDB" id="A0A9W9CWZ4"/>
<accession>A0A9W9CWZ4</accession>
<dbReference type="Gene3D" id="1.10.630.10">
    <property type="entry name" value="Cytochrome P450"/>
    <property type="match status" value="1"/>
</dbReference>
<dbReference type="GO" id="GO:0004497">
    <property type="term" value="F:monooxygenase activity"/>
    <property type="evidence" value="ECO:0007669"/>
    <property type="project" value="InterPro"/>
</dbReference>
<reference evidence="5" key="1">
    <citation type="submission" date="2022-10" db="EMBL/GenBank/DDBJ databases">
        <title>Tapping the CABI collections for fungal endophytes: first genome assemblies for Collariella, Neodidymelliopsis, Ascochyta clinopodiicola, Didymella pomorum, Didymosphaeria variabile, Neocosmospora piperis and Neocucurbitaria cava.</title>
        <authorList>
            <person name="Hill R."/>
        </authorList>
    </citation>
    <scope>NUCLEOTIDE SEQUENCE</scope>
    <source>
        <strain evidence="5">IMI 355082</strain>
    </source>
</reference>
<dbReference type="PANTHER" id="PTHR24305:SF164">
    <property type="entry name" value="P450, PUTATIVE (EUROFUNG)-RELATED"/>
    <property type="match status" value="1"/>
</dbReference>
<dbReference type="GO" id="GO:0005506">
    <property type="term" value="F:iron ion binding"/>
    <property type="evidence" value="ECO:0007669"/>
    <property type="project" value="InterPro"/>
</dbReference>
<evidence type="ECO:0000313" key="6">
    <source>
        <dbReference type="Proteomes" id="UP001140453"/>
    </source>
</evidence>
<sequence>MILLSPTVLFSALFFLLIVTLIRRLRSPLSRLPGPWYTLFTSLAIKWAEFHAQRTNYVHALHLRYGPVVRIAPNEVSFTSTAAVKEIYCSSGSGYDKTEFYNLFTVYGRRTMFSTLDKEPHAKRKRALADRYANSNVTRGESIAGIEERSGRFMGRVKGAGRSLDVYKALHAYAFDCASHHIFHPLGADSLREAQDEKIMIEVTTDSSLQNRLVRYYAPVLHKAVGSVLELVAPPRATPLADGFVLDAVEKACDTRPFTLMNRLTDKSWDLESTTVAAECLDHMVAGIDTTGDALCFLMWELSQPRSMRFQGKLRDELREKAGEQGWDKLTYLDAVVMEGLRCFPAIPMSLPRYVPSGGRTIDGFLIPEHTIVSCQAHSVHRINDSVFPDPDRFNPERWLAVESDAERKRAFFAFANGGRGCVGKHLALAEMKILLRDVYARYITFPEEGMDDGMMEMTDQLISARPKAQRCLLRFVGMEA</sequence>
<proteinExistence type="predicted"/>
<comment type="caution">
    <text evidence="5">The sequence shown here is derived from an EMBL/GenBank/DDBJ whole genome shotgun (WGS) entry which is preliminary data.</text>
</comment>
<dbReference type="PRINTS" id="PR00385">
    <property type="entry name" value="P450"/>
</dbReference>
<evidence type="ECO:0000256" key="2">
    <source>
        <dbReference type="ARBA" id="ARBA00022723"/>
    </source>
</evidence>
<dbReference type="InterPro" id="IPR036396">
    <property type="entry name" value="Cyt_P450_sf"/>
</dbReference>
<keyword evidence="1 4" id="KW-0349">Heme</keyword>
<comment type="cofactor">
    <cofactor evidence="4">
        <name>heme</name>
        <dbReference type="ChEBI" id="CHEBI:30413"/>
    </cofactor>
</comment>
<dbReference type="Pfam" id="PF00067">
    <property type="entry name" value="p450"/>
    <property type="match status" value="1"/>
</dbReference>
<keyword evidence="6" id="KW-1185">Reference proteome</keyword>
<gene>
    <name evidence="5" type="ORF">N0V93_005272</name>
</gene>
<feature type="binding site" description="axial binding residue" evidence="4">
    <location>
        <position position="422"/>
    </location>
    <ligand>
        <name>heme</name>
        <dbReference type="ChEBI" id="CHEBI:30413"/>
    </ligand>
    <ligandPart>
        <name>Fe</name>
        <dbReference type="ChEBI" id="CHEBI:18248"/>
    </ligandPart>
</feature>
<evidence type="ECO:0000256" key="3">
    <source>
        <dbReference type="ARBA" id="ARBA00023004"/>
    </source>
</evidence>
<dbReference type="InterPro" id="IPR050121">
    <property type="entry name" value="Cytochrome_P450_monoxygenase"/>
</dbReference>
<dbReference type="Proteomes" id="UP001140453">
    <property type="component" value="Unassembled WGS sequence"/>
</dbReference>
<keyword evidence="2 4" id="KW-0479">Metal-binding</keyword>
<dbReference type="CDD" id="cd11059">
    <property type="entry name" value="CYP_fungal"/>
    <property type="match status" value="1"/>
</dbReference>
<dbReference type="PANTHER" id="PTHR24305">
    <property type="entry name" value="CYTOCHROME P450"/>
    <property type="match status" value="1"/>
</dbReference>
<dbReference type="GO" id="GO:0020037">
    <property type="term" value="F:heme binding"/>
    <property type="evidence" value="ECO:0007669"/>
    <property type="project" value="InterPro"/>
</dbReference>
<dbReference type="InterPro" id="IPR001128">
    <property type="entry name" value="Cyt_P450"/>
</dbReference>
<dbReference type="InterPro" id="IPR002401">
    <property type="entry name" value="Cyt_P450_E_grp-I"/>
</dbReference>
<dbReference type="EMBL" id="JAPEVB010000003">
    <property type="protein sequence ID" value="KAJ4391653.1"/>
    <property type="molecule type" value="Genomic_DNA"/>
</dbReference>
<dbReference type="PRINTS" id="PR00463">
    <property type="entry name" value="EP450I"/>
</dbReference>
<evidence type="ECO:0000256" key="1">
    <source>
        <dbReference type="ARBA" id="ARBA00022617"/>
    </source>
</evidence>
<dbReference type="OrthoDB" id="1470350at2759"/>
<protein>
    <recommendedName>
        <fullName evidence="7">Cytochrome P450</fullName>
    </recommendedName>
</protein>
<evidence type="ECO:0008006" key="7">
    <source>
        <dbReference type="Google" id="ProtNLM"/>
    </source>
</evidence>
<evidence type="ECO:0000256" key="4">
    <source>
        <dbReference type="PIRSR" id="PIRSR602401-1"/>
    </source>
</evidence>
<organism evidence="5 6">
    <name type="scientific">Gnomoniopsis smithogilvyi</name>
    <dbReference type="NCBI Taxonomy" id="1191159"/>
    <lineage>
        <taxon>Eukaryota</taxon>
        <taxon>Fungi</taxon>
        <taxon>Dikarya</taxon>
        <taxon>Ascomycota</taxon>
        <taxon>Pezizomycotina</taxon>
        <taxon>Sordariomycetes</taxon>
        <taxon>Sordariomycetidae</taxon>
        <taxon>Diaporthales</taxon>
        <taxon>Gnomoniaceae</taxon>
        <taxon>Gnomoniopsis</taxon>
    </lineage>
</organism>
<evidence type="ECO:0000313" key="5">
    <source>
        <dbReference type="EMBL" id="KAJ4391653.1"/>
    </source>
</evidence>